<feature type="domain" description="Ig-like" evidence="2">
    <location>
        <begin position="353"/>
        <end position="452"/>
    </location>
</feature>
<gene>
    <name evidence="3" type="ORF">O3P69_005364</name>
</gene>
<dbReference type="SMART" id="SM00408">
    <property type="entry name" value="IGc2"/>
    <property type="match status" value="2"/>
</dbReference>
<evidence type="ECO:0000313" key="4">
    <source>
        <dbReference type="Proteomes" id="UP001487740"/>
    </source>
</evidence>
<evidence type="ECO:0000256" key="1">
    <source>
        <dbReference type="SAM" id="Phobius"/>
    </source>
</evidence>
<evidence type="ECO:0000313" key="3">
    <source>
        <dbReference type="EMBL" id="KAK8396272.1"/>
    </source>
</evidence>
<comment type="caution">
    <text evidence="3">The sequence shown here is derived from an EMBL/GenBank/DDBJ whole genome shotgun (WGS) entry which is preliminary data.</text>
</comment>
<name>A0AAW0UDB8_SCYPA</name>
<dbReference type="InterPro" id="IPR036179">
    <property type="entry name" value="Ig-like_dom_sf"/>
</dbReference>
<dbReference type="PANTHER" id="PTHR23279">
    <property type="entry name" value="DEFECTIVE PROBOSCIS EXTENSION RESPONSE DPR -RELATED"/>
    <property type="match status" value="1"/>
</dbReference>
<keyword evidence="1" id="KW-1133">Transmembrane helix</keyword>
<feature type="transmembrane region" description="Helical" evidence="1">
    <location>
        <begin position="7"/>
        <end position="31"/>
    </location>
</feature>
<sequence>MKTCTKSFSICVVVSVLVAVAFIAPSLWGVVMDARKLGLLVEAWQRAGPHTTPVGKVRERLATAWWLGPLRPAPPRDPLSECGIPVTDWRELMALLVNIKARLACVQEQILQAEQEHEDFYTKLVVVACCLVAVPLCGALLMGCSSILLLLARRHHQPLQETKDLQTYKGHTEDHLKLIQYTLVKRKLKKLLRQYCPLKRHVLLVMFDWLTEVQLHLDTGSDGRVPVTLLEREAQPLALQEEARVQQRGQLRVRPVEDSAARVEDTAAQEAGGEESHLLVRHSVVVPPRFRHRLAGPGERHLRYLARLYCVSVCHTWDMPRGKLHIRGPKKHVLECLAHVKALLAEYRAREEPFITWGRANTNTAYFDDTTPTNVTAVVGQQASLPCQVLNLDKKDVSWIRQRDLHILTVGIYTYTSDDRFKVHHPEGSDEWYLNVDPVTFRDAGVYECQVSTSPKIFLPVLLTVEVQQARIEGPQEVYIQSGSTIKLTCLVNTHSDNVGAVTWFRDGHELDYDSPRGGVSIEIEKTPSRTTSKLFLTRAVKGDSGNYTCAPKFADAASVLVHVVNGEESAAVHTAAGGTITADLWVVALLLILALCPPFPR</sequence>
<protein>
    <recommendedName>
        <fullName evidence="2">Ig-like domain-containing protein</fullName>
    </recommendedName>
</protein>
<dbReference type="CDD" id="cd00096">
    <property type="entry name" value="Ig"/>
    <property type="match status" value="1"/>
</dbReference>
<reference evidence="3 4" key="1">
    <citation type="submission" date="2023-03" db="EMBL/GenBank/DDBJ databases">
        <title>High-quality genome of Scylla paramamosain provides insights in environmental adaptation.</title>
        <authorList>
            <person name="Zhang L."/>
        </authorList>
    </citation>
    <scope>NUCLEOTIDE SEQUENCE [LARGE SCALE GENOMIC DNA]</scope>
    <source>
        <strain evidence="3">LZ_2023a</strain>
        <tissue evidence="3">Muscle</tissue>
    </source>
</reference>
<accession>A0AAW0UDB8</accession>
<keyword evidence="1" id="KW-0472">Membrane</keyword>
<dbReference type="Pfam" id="PF07686">
    <property type="entry name" value="V-set"/>
    <property type="match status" value="1"/>
</dbReference>
<dbReference type="Proteomes" id="UP001487740">
    <property type="component" value="Unassembled WGS sequence"/>
</dbReference>
<dbReference type="InterPro" id="IPR013783">
    <property type="entry name" value="Ig-like_fold"/>
</dbReference>
<dbReference type="PROSITE" id="PS50835">
    <property type="entry name" value="IG_LIKE"/>
    <property type="match status" value="2"/>
</dbReference>
<dbReference type="GO" id="GO:0032589">
    <property type="term" value="C:neuron projection membrane"/>
    <property type="evidence" value="ECO:0007669"/>
    <property type="project" value="TreeGrafter"/>
</dbReference>
<dbReference type="SMART" id="SM00406">
    <property type="entry name" value="IGv"/>
    <property type="match status" value="2"/>
</dbReference>
<dbReference type="InterPro" id="IPR037448">
    <property type="entry name" value="Zig-8"/>
</dbReference>
<evidence type="ECO:0000259" key="2">
    <source>
        <dbReference type="PROSITE" id="PS50835"/>
    </source>
</evidence>
<dbReference type="InterPro" id="IPR003599">
    <property type="entry name" value="Ig_sub"/>
</dbReference>
<dbReference type="SUPFAM" id="SSF48726">
    <property type="entry name" value="Immunoglobulin"/>
    <property type="match status" value="2"/>
</dbReference>
<dbReference type="AlphaFoldDB" id="A0AAW0UDB8"/>
<dbReference type="InterPro" id="IPR013106">
    <property type="entry name" value="Ig_V-set"/>
</dbReference>
<dbReference type="Pfam" id="PF13927">
    <property type="entry name" value="Ig_3"/>
    <property type="match status" value="1"/>
</dbReference>
<dbReference type="GO" id="GO:0050808">
    <property type="term" value="P:synapse organization"/>
    <property type="evidence" value="ECO:0007669"/>
    <property type="project" value="TreeGrafter"/>
</dbReference>
<organism evidence="3 4">
    <name type="scientific">Scylla paramamosain</name>
    <name type="common">Mud crab</name>
    <dbReference type="NCBI Taxonomy" id="85552"/>
    <lineage>
        <taxon>Eukaryota</taxon>
        <taxon>Metazoa</taxon>
        <taxon>Ecdysozoa</taxon>
        <taxon>Arthropoda</taxon>
        <taxon>Crustacea</taxon>
        <taxon>Multicrustacea</taxon>
        <taxon>Malacostraca</taxon>
        <taxon>Eumalacostraca</taxon>
        <taxon>Eucarida</taxon>
        <taxon>Decapoda</taxon>
        <taxon>Pleocyemata</taxon>
        <taxon>Brachyura</taxon>
        <taxon>Eubrachyura</taxon>
        <taxon>Portunoidea</taxon>
        <taxon>Portunidae</taxon>
        <taxon>Portuninae</taxon>
        <taxon>Scylla</taxon>
    </lineage>
</organism>
<dbReference type="InterPro" id="IPR003598">
    <property type="entry name" value="Ig_sub2"/>
</dbReference>
<proteinExistence type="predicted"/>
<dbReference type="PANTHER" id="PTHR23279:SF6">
    <property type="entry name" value="DEFECTIVE PROBOSCIS EXTENSION RESPONSE 7, ISOFORM F"/>
    <property type="match status" value="1"/>
</dbReference>
<dbReference type="SMART" id="SM00409">
    <property type="entry name" value="IG"/>
    <property type="match status" value="2"/>
</dbReference>
<keyword evidence="1" id="KW-0812">Transmembrane</keyword>
<dbReference type="Gene3D" id="2.60.40.10">
    <property type="entry name" value="Immunoglobulins"/>
    <property type="match status" value="2"/>
</dbReference>
<keyword evidence="4" id="KW-1185">Reference proteome</keyword>
<feature type="domain" description="Ig-like" evidence="2">
    <location>
        <begin position="460"/>
        <end position="550"/>
    </location>
</feature>
<dbReference type="InterPro" id="IPR007110">
    <property type="entry name" value="Ig-like_dom"/>
</dbReference>
<dbReference type="FunFam" id="2.60.40.10:FF:000129">
    <property type="entry name" value="CLUMA_CG018772, isoform A"/>
    <property type="match status" value="1"/>
</dbReference>
<dbReference type="EMBL" id="JARAKH010000016">
    <property type="protein sequence ID" value="KAK8396272.1"/>
    <property type="molecule type" value="Genomic_DNA"/>
</dbReference>